<evidence type="ECO:0000313" key="4">
    <source>
        <dbReference type="Proteomes" id="UP000824081"/>
    </source>
</evidence>
<dbReference type="AlphaFoldDB" id="A0A9D1SGR8"/>
<feature type="transmembrane region" description="Helical" evidence="2">
    <location>
        <begin position="75"/>
        <end position="95"/>
    </location>
</feature>
<comment type="caution">
    <text evidence="3">The sequence shown here is derived from an EMBL/GenBank/DDBJ whole genome shotgun (WGS) entry which is preliminary data.</text>
</comment>
<gene>
    <name evidence="3" type="ORF">IAC57_04805</name>
</gene>
<keyword evidence="2" id="KW-0812">Transmembrane</keyword>
<accession>A0A9D1SGR8</accession>
<reference evidence="3" key="2">
    <citation type="journal article" date="2021" name="PeerJ">
        <title>Extensive microbial diversity within the chicken gut microbiome revealed by metagenomics and culture.</title>
        <authorList>
            <person name="Gilroy R."/>
            <person name="Ravi A."/>
            <person name="Getino M."/>
            <person name="Pursley I."/>
            <person name="Horton D.L."/>
            <person name="Alikhan N.F."/>
            <person name="Baker D."/>
            <person name="Gharbi K."/>
            <person name="Hall N."/>
            <person name="Watson M."/>
            <person name="Adriaenssens E.M."/>
            <person name="Foster-Nyarko E."/>
            <person name="Jarju S."/>
            <person name="Secka A."/>
            <person name="Antonio M."/>
            <person name="Oren A."/>
            <person name="Chaudhuri R.R."/>
            <person name="La Ragione R."/>
            <person name="Hildebrand F."/>
            <person name="Pallen M.J."/>
        </authorList>
    </citation>
    <scope>NUCLEOTIDE SEQUENCE</scope>
    <source>
        <strain evidence="3">11687</strain>
    </source>
</reference>
<evidence type="ECO:0000256" key="1">
    <source>
        <dbReference type="SAM" id="MobiDB-lite"/>
    </source>
</evidence>
<feature type="region of interest" description="Disordered" evidence="1">
    <location>
        <begin position="1"/>
        <end position="42"/>
    </location>
</feature>
<feature type="transmembrane region" description="Helical" evidence="2">
    <location>
        <begin position="107"/>
        <end position="125"/>
    </location>
</feature>
<reference evidence="3" key="1">
    <citation type="submission" date="2020-10" db="EMBL/GenBank/DDBJ databases">
        <authorList>
            <person name="Gilroy R."/>
        </authorList>
    </citation>
    <scope>NUCLEOTIDE SEQUENCE</scope>
    <source>
        <strain evidence="3">11687</strain>
    </source>
</reference>
<name>A0A9D1SGR8_9FIRM</name>
<protein>
    <submittedName>
        <fullName evidence="3">Uncharacterized protein</fullName>
    </submittedName>
</protein>
<feature type="compositionally biased region" description="Basic and acidic residues" evidence="1">
    <location>
        <begin position="8"/>
        <end position="21"/>
    </location>
</feature>
<feature type="non-terminal residue" evidence="3">
    <location>
        <position position="269"/>
    </location>
</feature>
<evidence type="ECO:0000256" key="2">
    <source>
        <dbReference type="SAM" id="Phobius"/>
    </source>
</evidence>
<proteinExistence type="predicted"/>
<dbReference type="EMBL" id="DVMZ01000129">
    <property type="protein sequence ID" value="HIU59405.1"/>
    <property type="molecule type" value="Genomic_DNA"/>
</dbReference>
<dbReference type="Proteomes" id="UP000824081">
    <property type="component" value="Unassembled WGS sequence"/>
</dbReference>
<keyword evidence="2" id="KW-0472">Membrane</keyword>
<evidence type="ECO:0000313" key="3">
    <source>
        <dbReference type="EMBL" id="HIU59405.1"/>
    </source>
</evidence>
<organism evidence="3 4">
    <name type="scientific">Candidatus Scatosoma pullistercoris</name>
    <dbReference type="NCBI Taxonomy" id="2840934"/>
    <lineage>
        <taxon>Bacteria</taxon>
        <taxon>Bacillati</taxon>
        <taxon>Bacillota</taxon>
        <taxon>Clostridia</taxon>
        <taxon>Candidatus Scatosoma</taxon>
    </lineage>
</organism>
<sequence length="269" mass="29872">MLFHKKKETGFSESSEKESGQKDAAGQDALKTGKGERELSSVPNAKRYAAAAKEDVSGFSDSISDAFRRKNEKTFFALVIASVAVIILLVAGALADLLVLCFEVNRIFGYTMVALTVLLVAIFIVRPVVKVLFARFFITDVTAENCDMARRRNYRALRETARALVEYNADPRHRKYRYLSPERTEQISDALDAGDRAGLKKAMREAYATDVGGFANSLIWKNAGKAFLTTSISQNDKIDALSVLLVNLSMIKQIVGVYGYRPSYAKLFR</sequence>
<keyword evidence="2" id="KW-1133">Transmembrane helix</keyword>